<name>A0ABS2L640_9MICO</name>
<dbReference type="Proteomes" id="UP000776164">
    <property type="component" value="Unassembled WGS sequence"/>
</dbReference>
<dbReference type="SUPFAM" id="SSF50800">
    <property type="entry name" value="PK beta-barrel domain-like"/>
    <property type="match status" value="1"/>
</dbReference>
<dbReference type="EMBL" id="JAFBBU010000001">
    <property type="protein sequence ID" value="MBM7472553.1"/>
    <property type="molecule type" value="Genomic_DNA"/>
</dbReference>
<reference evidence="2 3" key="1">
    <citation type="submission" date="2021-01" db="EMBL/GenBank/DDBJ databases">
        <title>Sequencing the genomes of 1000 actinobacteria strains.</title>
        <authorList>
            <person name="Klenk H.-P."/>
        </authorList>
    </citation>
    <scope>NUCLEOTIDE SEQUENCE [LARGE SCALE GENOMIC DNA]</scope>
    <source>
        <strain evidence="2 3">DSM 13057</strain>
    </source>
</reference>
<dbReference type="PANTHER" id="PTHR30212">
    <property type="entry name" value="PROTEIN YIIM"/>
    <property type="match status" value="1"/>
</dbReference>
<protein>
    <submittedName>
        <fullName evidence="2">MOSC domain-containing protein YiiM</fullName>
    </submittedName>
</protein>
<evidence type="ECO:0000313" key="3">
    <source>
        <dbReference type="Proteomes" id="UP000776164"/>
    </source>
</evidence>
<proteinExistence type="predicted"/>
<dbReference type="Gene3D" id="2.40.33.20">
    <property type="entry name" value="PK beta-barrel domain-like"/>
    <property type="match status" value="1"/>
</dbReference>
<evidence type="ECO:0000313" key="2">
    <source>
        <dbReference type="EMBL" id="MBM7472553.1"/>
    </source>
</evidence>
<organism evidence="2 3">
    <name type="scientific">Subtercola frigoramans</name>
    <dbReference type="NCBI Taxonomy" id="120298"/>
    <lineage>
        <taxon>Bacteria</taxon>
        <taxon>Bacillati</taxon>
        <taxon>Actinomycetota</taxon>
        <taxon>Actinomycetes</taxon>
        <taxon>Micrococcales</taxon>
        <taxon>Microbacteriaceae</taxon>
        <taxon>Subtercola</taxon>
    </lineage>
</organism>
<sequence length="186" mass="19952">MAELVAACVVHELRPDAGSVGVTAIDKRPVSGPVRVRKLGLHADVQASRKYHGGELQALYVYAQEDAEYWENELGRPLDAGWFGENLRVSGLDVSGARVGERWMIGPTVIVEVTSPREPCATFARWVGGPDERGWVKRFAAARRTGLYLRVVKAGEIVAGDTIEVIDVPAGAPTITEVFVGTAAAG</sequence>
<dbReference type="InterPro" id="IPR005302">
    <property type="entry name" value="MoCF_Sase_C"/>
</dbReference>
<gene>
    <name evidence="2" type="ORF">JOE66_002187</name>
</gene>
<feature type="domain" description="MOSC" evidence="1">
    <location>
        <begin position="28"/>
        <end position="166"/>
    </location>
</feature>
<dbReference type="InterPro" id="IPR052353">
    <property type="entry name" value="Benzoxazolinone_Detox_Enz"/>
</dbReference>
<comment type="caution">
    <text evidence="2">The sequence shown here is derived from an EMBL/GenBank/DDBJ whole genome shotgun (WGS) entry which is preliminary data.</text>
</comment>
<dbReference type="InterPro" id="IPR011037">
    <property type="entry name" value="Pyrv_Knase-like_insert_dom_sf"/>
</dbReference>
<keyword evidence="3" id="KW-1185">Reference proteome</keyword>
<evidence type="ECO:0000259" key="1">
    <source>
        <dbReference type="PROSITE" id="PS51340"/>
    </source>
</evidence>
<dbReference type="Pfam" id="PF03473">
    <property type="entry name" value="MOSC"/>
    <property type="match status" value="1"/>
</dbReference>
<dbReference type="PROSITE" id="PS51340">
    <property type="entry name" value="MOSC"/>
    <property type="match status" value="1"/>
</dbReference>
<dbReference type="PANTHER" id="PTHR30212:SF2">
    <property type="entry name" value="PROTEIN YIIM"/>
    <property type="match status" value="1"/>
</dbReference>
<dbReference type="RefSeq" id="WP_205109396.1">
    <property type="nucleotide sequence ID" value="NZ_BAAAHT010000004.1"/>
</dbReference>
<accession>A0ABS2L640</accession>